<reference evidence="1 2" key="1">
    <citation type="journal article" date="2020" name="Cell">
        <title>Large-Scale Comparative Analyses of Tick Genomes Elucidate Their Genetic Diversity and Vector Capacities.</title>
        <authorList>
            <consortium name="Tick Genome and Microbiome Consortium (TIGMIC)"/>
            <person name="Jia N."/>
            <person name="Wang J."/>
            <person name="Shi W."/>
            <person name="Du L."/>
            <person name="Sun Y."/>
            <person name="Zhan W."/>
            <person name="Jiang J.F."/>
            <person name="Wang Q."/>
            <person name="Zhang B."/>
            <person name="Ji P."/>
            <person name="Bell-Sakyi L."/>
            <person name="Cui X.M."/>
            <person name="Yuan T.T."/>
            <person name="Jiang B.G."/>
            <person name="Yang W.F."/>
            <person name="Lam T.T."/>
            <person name="Chang Q.C."/>
            <person name="Ding S.J."/>
            <person name="Wang X.J."/>
            <person name="Zhu J.G."/>
            <person name="Ruan X.D."/>
            <person name="Zhao L."/>
            <person name="Wei J.T."/>
            <person name="Ye R.Z."/>
            <person name="Que T.C."/>
            <person name="Du C.H."/>
            <person name="Zhou Y.H."/>
            <person name="Cheng J.X."/>
            <person name="Dai P.F."/>
            <person name="Guo W.B."/>
            <person name="Han X.H."/>
            <person name="Huang E.J."/>
            <person name="Li L.F."/>
            <person name="Wei W."/>
            <person name="Gao Y.C."/>
            <person name="Liu J.Z."/>
            <person name="Shao H.Z."/>
            <person name="Wang X."/>
            <person name="Wang C.C."/>
            <person name="Yang T.C."/>
            <person name="Huo Q.B."/>
            <person name="Li W."/>
            <person name="Chen H.Y."/>
            <person name="Chen S.E."/>
            <person name="Zhou L.G."/>
            <person name="Ni X.B."/>
            <person name="Tian J.H."/>
            <person name="Sheng Y."/>
            <person name="Liu T."/>
            <person name="Pan Y.S."/>
            <person name="Xia L.Y."/>
            <person name="Li J."/>
            <person name="Zhao F."/>
            <person name="Cao W.C."/>
        </authorList>
    </citation>
    <scope>NUCLEOTIDE SEQUENCE [LARGE SCALE GENOMIC DNA]</scope>
    <source>
        <strain evidence="1">Iper-2018</strain>
    </source>
</reference>
<feature type="non-terminal residue" evidence="1">
    <location>
        <position position="1"/>
    </location>
</feature>
<name>A0AC60PBN1_IXOPE</name>
<gene>
    <name evidence="1" type="ORF">HPB47_005927</name>
</gene>
<feature type="non-terminal residue" evidence="1">
    <location>
        <position position="145"/>
    </location>
</feature>
<protein>
    <submittedName>
        <fullName evidence="1">Uncharacterized protein</fullName>
    </submittedName>
</protein>
<keyword evidence="2" id="KW-1185">Reference proteome</keyword>
<dbReference type="Proteomes" id="UP000805193">
    <property type="component" value="Unassembled WGS sequence"/>
</dbReference>
<accession>A0AC60PBN1</accession>
<comment type="caution">
    <text evidence="1">The sequence shown here is derived from an EMBL/GenBank/DDBJ whole genome shotgun (WGS) entry which is preliminary data.</text>
</comment>
<organism evidence="1 2">
    <name type="scientific">Ixodes persulcatus</name>
    <name type="common">Taiga tick</name>
    <dbReference type="NCBI Taxonomy" id="34615"/>
    <lineage>
        <taxon>Eukaryota</taxon>
        <taxon>Metazoa</taxon>
        <taxon>Ecdysozoa</taxon>
        <taxon>Arthropoda</taxon>
        <taxon>Chelicerata</taxon>
        <taxon>Arachnida</taxon>
        <taxon>Acari</taxon>
        <taxon>Parasitiformes</taxon>
        <taxon>Ixodida</taxon>
        <taxon>Ixodoidea</taxon>
        <taxon>Ixodidae</taxon>
        <taxon>Ixodinae</taxon>
        <taxon>Ixodes</taxon>
    </lineage>
</organism>
<sequence length="145" mass="16205">CPSQDPTHPDYVPSIFAFKAQTHVSKKIARHGRLQERVKRQNEAQSRDDAAAAKGLEHSHEELPCTEDAATADAGANTEMTGGQVEALLQENDSLKKQTFLEPEEQLVMVLMRLRLGLLTEDLACRFRIPASSVSVIFHRWLDVL</sequence>
<evidence type="ECO:0000313" key="1">
    <source>
        <dbReference type="EMBL" id="KAG0417045.1"/>
    </source>
</evidence>
<dbReference type="EMBL" id="JABSTQ010010891">
    <property type="protein sequence ID" value="KAG0417045.1"/>
    <property type="molecule type" value="Genomic_DNA"/>
</dbReference>
<evidence type="ECO:0000313" key="2">
    <source>
        <dbReference type="Proteomes" id="UP000805193"/>
    </source>
</evidence>
<proteinExistence type="predicted"/>